<organism evidence="1 2">
    <name type="scientific">Caenorhabditis tropicalis</name>
    <dbReference type="NCBI Taxonomy" id="1561998"/>
    <lineage>
        <taxon>Eukaryota</taxon>
        <taxon>Metazoa</taxon>
        <taxon>Ecdysozoa</taxon>
        <taxon>Nematoda</taxon>
        <taxon>Chromadorea</taxon>
        <taxon>Rhabditida</taxon>
        <taxon>Rhabditina</taxon>
        <taxon>Rhabditomorpha</taxon>
        <taxon>Rhabditoidea</taxon>
        <taxon>Rhabditidae</taxon>
        <taxon>Peloderinae</taxon>
        <taxon>Caenorhabditis</taxon>
    </lineage>
</organism>
<dbReference type="PANTHER" id="PTHR31006">
    <property type="entry name" value="F-BOX DOMAIN-CONTAINING PROTEIN-RELATED-RELATED"/>
    <property type="match status" value="1"/>
</dbReference>
<protein>
    <submittedName>
        <fullName evidence="2">F-box domain-containing protein</fullName>
    </submittedName>
</protein>
<dbReference type="PANTHER" id="PTHR31006:SF3">
    <property type="entry name" value="F-BOX DOMAIN-CONTAINING PROTEIN-RELATED"/>
    <property type="match status" value="1"/>
</dbReference>
<dbReference type="Proteomes" id="UP000095282">
    <property type="component" value="Unplaced"/>
</dbReference>
<sequence>MTDLLDNIVEKTENLKIEEPKFEKWNELPPEMKLECMKTLDFTTRWSLYNTSHTERALVDSQKVKTYKMILQNEHSHMRSHALLFTPRARDPQTGRYYSPKYSRFVLEHAVFESLEFSRITKDLSDFLPSDRVISVKNLKINCDHEEDALYLLERVNDQLDSLVINVGEESLEKILSIPQVANTLSVQLSGISSPQAASELAQIWIDENKDIGKEFKCFTRYSKNFEGFTTFAEKFSNSITSKTDRFIRIRTNNEEKHILLQLGTSTFGILDGTEEFLRMSVISSQQSEIDTSEEWVHIMAETTDNEASSDEDDFYDYYDDHDYGGYYDPYSDEEYYHGYFE</sequence>
<evidence type="ECO:0000313" key="2">
    <source>
        <dbReference type="WBParaSite" id="Csp11.Scaffold608.g5766.t1"/>
    </source>
</evidence>
<dbReference type="InterPro" id="IPR042317">
    <property type="entry name" value="She-1-like"/>
</dbReference>
<proteinExistence type="predicted"/>
<dbReference type="WBParaSite" id="Csp11.Scaffold608.g5766.t1">
    <property type="protein sequence ID" value="Csp11.Scaffold608.g5766.t1"/>
    <property type="gene ID" value="Csp11.Scaffold608.g5766"/>
</dbReference>
<dbReference type="AlphaFoldDB" id="A0A1I7TGQ4"/>
<reference evidence="2" key="1">
    <citation type="submission" date="2016-11" db="UniProtKB">
        <authorList>
            <consortium name="WormBaseParasite"/>
        </authorList>
    </citation>
    <scope>IDENTIFICATION</scope>
</reference>
<keyword evidence="1" id="KW-1185">Reference proteome</keyword>
<evidence type="ECO:0000313" key="1">
    <source>
        <dbReference type="Proteomes" id="UP000095282"/>
    </source>
</evidence>
<dbReference type="eggNOG" id="ENOG502TJWS">
    <property type="taxonomic scope" value="Eukaryota"/>
</dbReference>
<accession>A0A1I7TGQ4</accession>
<name>A0A1I7TGQ4_9PELO</name>